<keyword evidence="1" id="KW-0175">Coiled coil</keyword>
<comment type="caution">
    <text evidence="2">The sequence shown here is derived from an EMBL/GenBank/DDBJ whole genome shotgun (WGS) entry which is preliminary data.</text>
</comment>
<dbReference type="Pfam" id="PF19578">
    <property type="entry name" value="DUF6090"/>
    <property type="match status" value="1"/>
</dbReference>
<protein>
    <submittedName>
        <fullName evidence="2">Uncharacterized protein</fullName>
    </submittedName>
</protein>
<sequence>MHDEILKHTRRIKSEMKNTKHTLGEKIKEIFIEILIIGFAVSLSIWLHSWSEHNHQQKEVKEFLMDLKDDLKNDISNISKSKKELESNLKEYQFALDLTQKQIDSLIAVQGTIAFNSSISTTKISNGNYEGFKSSGKIGYIENKTLKTKILKYYQEQSLGLLENEKYNIKTFDKVLNILTDNADKTIDQIIVLPQFKQQLRLQTEQTLGLIDVYSYTLQKAQGLIDEIEQENK</sequence>
<feature type="coiled-coil region" evidence="1">
    <location>
        <begin position="68"/>
        <end position="102"/>
    </location>
</feature>
<keyword evidence="3" id="KW-1185">Reference proteome</keyword>
<evidence type="ECO:0000256" key="1">
    <source>
        <dbReference type="SAM" id="Coils"/>
    </source>
</evidence>
<dbReference type="EMBL" id="JAABLM010000008">
    <property type="protein sequence ID" value="NBL65124.1"/>
    <property type="molecule type" value="Genomic_DNA"/>
</dbReference>
<gene>
    <name evidence="2" type="ORF">GV828_07925</name>
</gene>
<reference evidence="3" key="1">
    <citation type="submission" date="2020-01" db="EMBL/GenBank/DDBJ databases">
        <title>Sphingomonas sp. strain CSW-10.</title>
        <authorList>
            <person name="Chen W.-M."/>
        </authorList>
    </citation>
    <scope>NUCLEOTIDE SEQUENCE [LARGE SCALE GENOMIC DNA]</scope>
    <source>
        <strain evidence="3">NST-5</strain>
    </source>
</reference>
<evidence type="ECO:0000313" key="2">
    <source>
        <dbReference type="EMBL" id="NBL65124.1"/>
    </source>
</evidence>
<proteinExistence type="predicted"/>
<name>A0ABW9Z8W9_9FLAO</name>
<organism evidence="2 3">
    <name type="scientific">Flavobacterium ichthyis</name>
    <dbReference type="NCBI Taxonomy" id="2698827"/>
    <lineage>
        <taxon>Bacteria</taxon>
        <taxon>Pseudomonadati</taxon>
        <taxon>Bacteroidota</taxon>
        <taxon>Flavobacteriia</taxon>
        <taxon>Flavobacteriales</taxon>
        <taxon>Flavobacteriaceae</taxon>
        <taxon>Flavobacterium</taxon>
    </lineage>
</organism>
<dbReference type="RefSeq" id="WP_166536952.1">
    <property type="nucleotide sequence ID" value="NZ_JAABLM010000008.1"/>
</dbReference>
<accession>A0ABW9Z8W9</accession>
<dbReference type="Proteomes" id="UP000798602">
    <property type="component" value="Unassembled WGS sequence"/>
</dbReference>
<evidence type="ECO:0000313" key="3">
    <source>
        <dbReference type="Proteomes" id="UP000798602"/>
    </source>
</evidence>
<dbReference type="InterPro" id="IPR045749">
    <property type="entry name" value="DUF6090"/>
</dbReference>